<evidence type="ECO:0000313" key="5">
    <source>
        <dbReference type="Proteomes" id="UP001139157"/>
    </source>
</evidence>
<sequence>MRIRELAVPGAWEFTPVLRGDERGVFAEAFKASEFEKAVGRPFELLQVNTSTSAAGVLRGIHYTDDPPGQAKYVTCVRGAFVDVVVDLRPGSPTFGAWDSVIIDDVDRRSVFLSEGLGHALLSLEDSSTVVYLCSLEYTPEFDREVDALDPDIGVAWPATGRDGQPLHLLRSPKDAAAPRLRDLAAGLDLQHSRS</sequence>
<feature type="site" description="Participates in a stacking interaction with the thymidine ring of dTDP-4-oxo-6-deoxyglucose" evidence="3">
    <location>
        <position position="138"/>
    </location>
</feature>
<dbReference type="CDD" id="cd00438">
    <property type="entry name" value="cupin_RmlC"/>
    <property type="match status" value="1"/>
</dbReference>
<comment type="caution">
    <text evidence="4">The sequence shown here is derived from an EMBL/GenBank/DDBJ whole genome shotgun (WGS) entry which is preliminary data.</text>
</comment>
<name>A0A9X2J1I5_9NOCA</name>
<feature type="active site" description="Proton donor" evidence="2">
    <location>
        <position position="132"/>
    </location>
</feature>
<dbReference type="GO" id="GO:0019305">
    <property type="term" value="P:dTDP-rhamnose biosynthetic process"/>
    <property type="evidence" value="ECO:0007669"/>
    <property type="project" value="TreeGrafter"/>
</dbReference>
<keyword evidence="5" id="KW-1185">Reference proteome</keyword>
<dbReference type="RefSeq" id="WP_251918699.1">
    <property type="nucleotide sequence ID" value="NZ_JAMRXG010000030.1"/>
</dbReference>
<evidence type="ECO:0000313" key="4">
    <source>
        <dbReference type="EMBL" id="MCM6778914.1"/>
    </source>
</evidence>
<accession>A0A9X2J1I5</accession>
<proteinExistence type="inferred from homology"/>
<dbReference type="GO" id="GO:0000271">
    <property type="term" value="P:polysaccharide biosynthetic process"/>
    <property type="evidence" value="ECO:0007669"/>
    <property type="project" value="TreeGrafter"/>
</dbReference>
<dbReference type="Pfam" id="PF00908">
    <property type="entry name" value="dTDP_sugar_isom"/>
    <property type="match status" value="1"/>
</dbReference>
<reference evidence="4" key="1">
    <citation type="submission" date="2022-06" db="EMBL/GenBank/DDBJ databases">
        <title>Novel species in genus nocardia.</title>
        <authorList>
            <person name="Li F."/>
        </authorList>
    </citation>
    <scope>NUCLEOTIDE SEQUENCE</scope>
    <source>
        <strain evidence="4">CDC141</strain>
    </source>
</reference>
<evidence type="ECO:0000256" key="2">
    <source>
        <dbReference type="PIRSR" id="PIRSR600888-1"/>
    </source>
</evidence>
<dbReference type="PANTHER" id="PTHR21047">
    <property type="entry name" value="DTDP-6-DEOXY-D-GLUCOSE-3,5 EPIMERASE"/>
    <property type="match status" value="1"/>
</dbReference>
<protein>
    <submittedName>
        <fullName evidence="4">dTDP-4-dehydrorhamnose 3,5-epimerase</fullName>
    </submittedName>
</protein>
<dbReference type="AlphaFoldDB" id="A0A9X2J1I5"/>
<dbReference type="Gene3D" id="2.60.120.10">
    <property type="entry name" value="Jelly Rolls"/>
    <property type="match status" value="1"/>
</dbReference>
<dbReference type="EMBL" id="JAMRXG010000030">
    <property type="protein sequence ID" value="MCM6778914.1"/>
    <property type="molecule type" value="Genomic_DNA"/>
</dbReference>
<dbReference type="InterPro" id="IPR014710">
    <property type="entry name" value="RmlC-like_jellyroll"/>
</dbReference>
<feature type="active site" description="Proton acceptor" evidence="2">
    <location>
        <position position="62"/>
    </location>
</feature>
<dbReference type="SUPFAM" id="SSF51182">
    <property type="entry name" value="RmlC-like cupins"/>
    <property type="match status" value="1"/>
</dbReference>
<dbReference type="GO" id="GO:0008830">
    <property type="term" value="F:dTDP-4-dehydrorhamnose 3,5-epimerase activity"/>
    <property type="evidence" value="ECO:0007669"/>
    <property type="project" value="InterPro"/>
</dbReference>
<comment type="similarity">
    <text evidence="1">Belongs to the dTDP-4-dehydrorhamnose 3,5-epimerase family.</text>
</comment>
<dbReference type="InterPro" id="IPR000888">
    <property type="entry name" value="RmlC-like"/>
</dbReference>
<dbReference type="PANTHER" id="PTHR21047:SF2">
    <property type="entry name" value="THYMIDINE DIPHOSPHO-4-KETO-RHAMNOSE 3,5-EPIMERASE"/>
    <property type="match status" value="1"/>
</dbReference>
<dbReference type="InterPro" id="IPR011051">
    <property type="entry name" value="RmlC_Cupin_sf"/>
</dbReference>
<gene>
    <name evidence="4" type="ORF">NDR86_36095</name>
</gene>
<dbReference type="GO" id="GO:0005829">
    <property type="term" value="C:cytosol"/>
    <property type="evidence" value="ECO:0007669"/>
    <property type="project" value="TreeGrafter"/>
</dbReference>
<evidence type="ECO:0000256" key="3">
    <source>
        <dbReference type="PIRSR" id="PIRSR600888-3"/>
    </source>
</evidence>
<evidence type="ECO:0000256" key="1">
    <source>
        <dbReference type="ARBA" id="ARBA00010154"/>
    </source>
</evidence>
<organism evidence="4 5">
    <name type="scientific">Nocardia pulmonis</name>
    <dbReference type="NCBI Taxonomy" id="2951408"/>
    <lineage>
        <taxon>Bacteria</taxon>
        <taxon>Bacillati</taxon>
        <taxon>Actinomycetota</taxon>
        <taxon>Actinomycetes</taxon>
        <taxon>Mycobacteriales</taxon>
        <taxon>Nocardiaceae</taxon>
        <taxon>Nocardia</taxon>
    </lineage>
</organism>
<dbReference type="Proteomes" id="UP001139157">
    <property type="component" value="Unassembled WGS sequence"/>
</dbReference>